<accession>B9LZH6</accession>
<proteinExistence type="predicted"/>
<dbReference type="HOGENOM" id="CLU_107529_0_0_7"/>
<keyword evidence="4" id="KW-1185">Reference proteome</keyword>
<keyword evidence="1" id="KW-0175">Coiled coil</keyword>
<dbReference type="InterPro" id="IPR021342">
    <property type="entry name" value="DUF2959"/>
</dbReference>
<dbReference type="EMBL" id="CP001390">
    <property type="protein sequence ID" value="ACM20729.1"/>
    <property type="molecule type" value="Genomic_DNA"/>
</dbReference>
<dbReference type="Pfam" id="PF11172">
    <property type="entry name" value="DUF2959"/>
    <property type="match status" value="1"/>
</dbReference>
<name>B9LZH6_GEODF</name>
<gene>
    <name evidence="3" type="ordered locus">Geob_2375</name>
</gene>
<keyword evidence="2" id="KW-0732">Signal</keyword>
<reference evidence="3 4" key="1">
    <citation type="submission" date="2009-01" db="EMBL/GenBank/DDBJ databases">
        <title>Complete sequence of Geobacter sp. FRC-32.</title>
        <authorList>
            <consortium name="US DOE Joint Genome Institute"/>
            <person name="Lucas S."/>
            <person name="Copeland A."/>
            <person name="Lapidus A."/>
            <person name="Glavina del Rio T."/>
            <person name="Dalin E."/>
            <person name="Tice H."/>
            <person name="Bruce D."/>
            <person name="Goodwin L."/>
            <person name="Pitluck S."/>
            <person name="Saunders E."/>
            <person name="Brettin T."/>
            <person name="Detter J.C."/>
            <person name="Han C."/>
            <person name="Larimer F."/>
            <person name="Land M."/>
            <person name="Hauser L."/>
            <person name="Kyrpides N."/>
            <person name="Ovchinnikova G."/>
            <person name="Kostka J."/>
            <person name="Richardson P."/>
        </authorList>
    </citation>
    <scope>NUCLEOTIDE SEQUENCE [LARGE SCALE GENOMIC DNA]</scope>
    <source>
        <strain evidence="4">DSM 22248 / JCM 15807 / FRC-32</strain>
    </source>
</reference>
<protein>
    <submittedName>
        <fullName evidence="3">Uncharacterized protein</fullName>
    </submittedName>
</protein>
<dbReference type="KEGG" id="geo:Geob_2375"/>
<organism evidence="3 4">
    <name type="scientific">Geotalea daltonii (strain DSM 22248 / JCM 15807 / FRC-32)</name>
    <name type="common">Geobacter daltonii</name>
    <dbReference type="NCBI Taxonomy" id="316067"/>
    <lineage>
        <taxon>Bacteria</taxon>
        <taxon>Pseudomonadati</taxon>
        <taxon>Thermodesulfobacteriota</taxon>
        <taxon>Desulfuromonadia</taxon>
        <taxon>Geobacterales</taxon>
        <taxon>Geobacteraceae</taxon>
        <taxon>Geotalea</taxon>
    </lineage>
</organism>
<evidence type="ECO:0000313" key="4">
    <source>
        <dbReference type="Proteomes" id="UP000007721"/>
    </source>
</evidence>
<dbReference type="AlphaFoldDB" id="B9LZH6"/>
<evidence type="ECO:0000256" key="1">
    <source>
        <dbReference type="SAM" id="Coils"/>
    </source>
</evidence>
<feature type="coiled-coil region" evidence="1">
    <location>
        <begin position="78"/>
        <end position="112"/>
    </location>
</feature>
<feature type="chain" id="PRO_5002888797" evidence="2">
    <location>
        <begin position="23"/>
        <end position="224"/>
    </location>
</feature>
<evidence type="ECO:0000256" key="2">
    <source>
        <dbReference type="SAM" id="SignalP"/>
    </source>
</evidence>
<sequence length="224" mass="24237">MKVKTRFGIIVTTLLLGSTAYLNGCATMGMGKGEAAKTTTKVQAAETGLKQTLAQVDATQASLDSLIEPGQADVKNKFDAYSADVEKMDKMAKQLEKDQSKMQEQQREYLAEWEKKERTYTDPSLREASGQRRAALNSAYSEVPKASTQFQDALNGYLSQIKQIQTQLSLDLTNKGIESITPAAQKALSDGGRLKDTAEPVITAMERVMSEMAREGSGAAAGGQ</sequence>
<dbReference type="RefSeq" id="WP_012647458.1">
    <property type="nucleotide sequence ID" value="NC_011979.1"/>
</dbReference>
<feature type="signal peptide" evidence="2">
    <location>
        <begin position="1"/>
        <end position="22"/>
    </location>
</feature>
<evidence type="ECO:0000313" key="3">
    <source>
        <dbReference type="EMBL" id="ACM20729.1"/>
    </source>
</evidence>
<dbReference type="Proteomes" id="UP000007721">
    <property type="component" value="Chromosome"/>
</dbReference>
<dbReference type="eggNOG" id="ENOG5033IDP">
    <property type="taxonomic scope" value="Bacteria"/>
</dbReference>
<dbReference type="OrthoDB" id="5395326at2"/>